<dbReference type="HOGENOM" id="CLU_086356_2_3_5"/>
<dbReference type="Pfam" id="PF04290">
    <property type="entry name" value="DctQ"/>
    <property type="match status" value="1"/>
</dbReference>
<comment type="subunit">
    <text evidence="9">The complex comprises the extracytoplasmic solute receptor protein and the two transmembrane proteins.</text>
</comment>
<feature type="transmembrane region" description="Helical" evidence="9">
    <location>
        <begin position="21"/>
        <end position="43"/>
    </location>
</feature>
<evidence type="ECO:0000256" key="7">
    <source>
        <dbReference type="ARBA" id="ARBA00023136"/>
    </source>
</evidence>
<evidence type="ECO:0000313" key="12">
    <source>
        <dbReference type="Proteomes" id="UP000000692"/>
    </source>
</evidence>
<feature type="transmembrane region" description="Helical" evidence="9">
    <location>
        <begin position="55"/>
        <end position="77"/>
    </location>
</feature>
<keyword evidence="6 9" id="KW-1133">Transmembrane helix</keyword>
<feature type="domain" description="Tripartite ATP-independent periplasmic transporters DctQ component" evidence="10">
    <location>
        <begin position="37"/>
        <end position="167"/>
    </location>
</feature>
<sequence>MKTAAKTDPKWLHVISRFSHGLNLIAATFAAVLVTVMLLTIVLEVVLRLFSRSTYMADAIVANGLSIATFMTLAWAMESGSMIRVNIVQQMVNDRIRYVMELICTAAAAALTGWLWYYIYLIFERSFNRGSLATYMISFPKWYLDIFPVIGLALLFLHICVRLLRLIFVGDTTERALEI</sequence>
<dbReference type="EMBL" id="CP002018">
    <property type="protein sequence ID" value="AEM41876.1"/>
    <property type="molecule type" value="Genomic_DNA"/>
</dbReference>
<evidence type="ECO:0000256" key="4">
    <source>
        <dbReference type="ARBA" id="ARBA00022519"/>
    </source>
</evidence>
<keyword evidence="12" id="KW-1185">Reference proteome</keyword>
<evidence type="ECO:0000256" key="8">
    <source>
        <dbReference type="ARBA" id="ARBA00038436"/>
    </source>
</evidence>
<evidence type="ECO:0000256" key="2">
    <source>
        <dbReference type="ARBA" id="ARBA00022448"/>
    </source>
</evidence>
<evidence type="ECO:0000256" key="3">
    <source>
        <dbReference type="ARBA" id="ARBA00022475"/>
    </source>
</evidence>
<dbReference type="eggNOG" id="COG3090">
    <property type="taxonomic scope" value="Bacteria"/>
</dbReference>
<evidence type="ECO:0000256" key="5">
    <source>
        <dbReference type="ARBA" id="ARBA00022692"/>
    </source>
</evidence>
<evidence type="ECO:0000259" key="10">
    <source>
        <dbReference type="Pfam" id="PF04290"/>
    </source>
</evidence>
<evidence type="ECO:0000313" key="11">
    <source>
        <dbReference type="EMBL" id="AEM41876.1"/>
    </source>
</evidence>
<feature type="transmembrane region" description="Helical" evidence="9">
    <location>
        <begin position="98"/>
        <end position="122"/>
    </location>
</feature>
<keyword evidence="3" id="KW-1003">Cell membrane</keyword>
<evidence type="ECO:0000256" key="9">
    <source>
        <dbReference type="RuleBase" id="RU369079"/>
    </source>
</evidence>
<comment type="function">
    <text evidence="9">Part of the tripartite ATP-independent periplasmic (TRAP) transport system.</text>
</comment>
<organism evidence="11 12">
    <name type="scientific">Ketogulonicigenium vulgare (strain WSH-001)</name>
    <dbReference type="NCBI Taxonomy" id="759362"/>
    <lineage>
        <taxon>Bacteria</taxon>
        <taxon>Pseudomonadati</taxon>
        <taxon>Pseudomonadota</taxon>
        <taxon>Alphaproteobacteria</taxon>
        <taxon>Rhodobacterales</taxon>
        <taxon>Roseobacteraceae</taxon>
        <taxon>Ketogulonicigenium</taxon>
    </lineage>
</organism>
<comment type="subcellular location">
    <subcellularLocation>
        <location evidence="1 9">Cell inner membrane</location>
        <topology evidence="1 9">Multi-pass membrane protein</topology>
    </subcellularLocation>
</comment>
<dbReference type="KEGG" id="kvl:KVU_2037"/>
<dbReference type="Proteomes" id="UP000000692">
    <property type="component" value="Chromosome"/>
</dbReference>
<protein>
    <recommendedName>
        <fullName evidence="9">TRAP transporter small permease protein</fullName>
    </recommendedName>
</protein>
<dbReference type="GO" id="GO:0005886">
    <property type="term" value="C:plasma membrane"/>
    <property type="evidence" value="ECO:0007669"/>
    <property type="project" value="UniProtKB-SubCell"/>
</dbReference>
<dbReference type="RefSeq" id="WP_013385253.1">
    <property type="nucleotide sequence ID" value="NC_017384.1"/>
</dbReference>
<keyword evidence="2 9" id="KW-0813">Transport</keyword>
<evidence type="ECO:0000256" key="6">
    <source>
        <dbReference type="ARBA" id="ARBA00022989"/>
    </source>
</evidence>
<dbReference type="PANTHER" id="PTHR35011">
    <property type="entry name" value="2,3-DIKETO-L-GULONATE TRAP TRANSPORTER SMALL PERMEASE PROTEIN YIAM"/>
    <property type="match status" value="1"/>
</dbReference>
<feature type="transmembrane region" description="Helical" evidence="9">
    <location>
        <begin position="142"/>
        <end position="164"/>
    </location>
</feature>
<keyword evidence="5 9" id="KW-0812">Transmembrane</keyword>
<proteinExistence type="inferred from homology"/>
<accession>F9Y571</accession>
<name>F9Y571_KETVW</name>
<dbReference type="AlphaFoldDB" id="F9Y571"/>
<dbReference type="OrthoDB" id="9797534at2"/>
<dbReference type="InterPro" id="IPR007387">
    <property type="entry name" value="TRAP_DctQ"/>
</dbReference>
<reference evidence="11 12" key="1">
    <citation type="journal article" date="2011" name="J. Bacteriol.">
        <title>Complete genome sequence of the industrial strain Ketogulonicigenium vulgare WSH-001.</title>
        <authorList>
            <person name="Liu L."/>
            <person name="Li Y."/>
            <person name="Zhang J."/>
            <person name="Zhou Z."/>
            <person name="Liu J."/>
            <person name="Li X."/>
            <person name="Zhou J."/>
            <person name="Du G."/>
            <person name="Wang L."/>
            <person name="Chen J."/>
        </authorList>
    </citation>
    <scope>NUCLEOTIDE SEQUENCE [LARGE SCALE GENOMIC DNA]</scope>
    <source>
        <strain evidence="11 12">WSH-001</strain>
    </source>
</reference>
<keyword evidence="4 9" id="KW-0997">Cell inner membrane</keyword>
<comment type="similarity">
    <text evidence="8 9">Belongs to the TRAP transporter small permease family.</text>
</comment>
<gene>
    <name evidence="11" type="ordered locus">KVU_2037</name>
</gene>
<evidence type="ECO:0000256" key="1">
    <source>
        <dbReference type="ARBA" id="ARBA00004429"/>
    </source>
</evidence>
<keyword evidence="7 9" id="KW-0472">Membrane</keyword>
<dbReference type="InterPro" id="IPR055348">
    <property type="entry name" value="DctQ"/>
</dbReference>
<dbReference type="GO" id="GO:0022857">
    <property type="term" value="F:transmembrane transporter activity"/>
    <property type="evidence" value="ECO:0007669"/>
    <property type="project" value="UniProtKB-UniRule"/>
</dbReference>